<accession>B8HHQ0</accession>
<dbReference type="Gene3D" id="3.30.60.230">
    <property type="entry name" value="Lsr2, dimerization domain"/>
    <property type="match status" value="1"/>
</dbReference>
<feature type="region of interest" description="Disordered" evidence="2">
    <location>
        <begin position="49"/>
        <end position="71"/>
    </location>
</feature>
<dbReference type="Pfam" id="PF11774">
    <property type="entry name" value="Lsr2"/>
    <property type="match status" value="1"/>
</dbReference>
<dbReference type="AlphaFoldDB" id="B8HHQ0"/>
<feature type="domain" description="Lsr2 DNA-binding" evidence="4">
    <location>
        <begin position="65"/>
        <end position="100"/>
    </location>
</feature>
<keyword evidence="6" id="KW-1185">Reference proteome</keyword>
<dbReference type="InterPro" id="IPR042261">
    <property type="entry name" value="Lsr2-like_dimerization"/>
</dbReference>
<reference evidence="5" key="1">
    <citation type="submission" date="2009-01" db="EMBL/GenBank/DDBJ databases">
        <title>Complete sequence of plasmid1 of Arthrobacter chlorophenolicus A6.</title>
        <authorList>
            <consortium name="US DOE Joint Genome Institute"/>
            <person name="Lucas S."/>
            <person name="Copeland A."/>
            <person name="Lapidus A."/>
            <person name="Glavina del Rio T."/>
            <person name="Tice H."/>
            <person name="Bruce D."/>
            <person name="Goodwin L."/>
            <person name="Pitluck S."/>
            <person name="Goltsman E."/>
            <person name="Clum A."/>
            <person name="Larimer F."/>
            <person name="Land M."/>
            <person name="Hauser L."/>
            <person name="Kyrpides N."/>
            <person name="Mikhailova N."/>
            <person name="Jansson J."/>
            <person name="Richardson P."/>
        </authorList>
    </citation>
    <scope>NUCLEOTIDE SEQUENCE [LARGE SCALE GENOMIC DNA]</scope>
    <source>
        <strain evidence="5">A6</strain>
        <plasmid evidence="5">pACHL01</plasmid>
    </source>
</reference>
<keyword evidence="1" id="KW-0238">DNA-binding</keyword>
<evidence type="ECO:0000259" key="4">
    <source>
        <dbReference type="Pfam" id="PF23359"/>
    </source>
</evidence>
<dbReference type="GO" id="GO:0003677">
    <property type="term" value="F:DNA binding"/>
    <property type="evidence" value="ECO:0007669"/>
    <property type="project" value="UniProtKB-KW"/>
</dbReference>
<feature type="domain" description="Lsr2 dimerization" evidence="3">
    <location>
        <begin position="2"/>
        <end position="53"/>
    </location>
</feature>
<dbReference type="GO" id="GO:0004812">
    <property type="term" value="F:aminoacyl-tRNA ligase activity"/>
    <property type="evidence" value="ECO:0007669"/>
    <property type="project" value="UniProtKB-KW"/>
</dbReference>
<dbReference type="Proteomes" id="UP000002505">
    <property type="component" value="Plasmid pACHL01"/>
</dbReference>
<dbReference type="InterPro" id="IPR036625">
    <property type="entry name" value="E3-bd_dom_sf"/>
</dbReference>
<dbReference type="Gene3D" id="4.10.320.10">
    <property type="entry name" value="E3-binding domain"/>
    <property type="match status" value="1"/>
</dbReference>
<evidence type="ECO:0000259" key="3">
    <source>
        <dbReference type="Pfam" id="PF11774"/>
    </source>
</evidence>
<sequence>MIELIDDLDGSVATQTVSFALDGASYEMELSDENAEALRSSLAPFAEKARRAGGRKQSASQVRTGGPDPKAVRSWAMAQGLDVNPRGRVADSIVQQYLAAN</sequence>
<dbReference type="KEGG" id="ach:Achl_3996"/>
<organism evidence="5 6">
    <name type="scientific">Pseudarthrobacter chlorophenolicus (strain ATCC 700700 / DSM 12829 / CIP 107037 / JCM 12360 / KCTC 9906 / NCIMB 13794 / A6)</name>
    <name type="common">Arthrobacter chlorophenolicus</name>
    <dbReference type="NCBI Taxonomy" id="452863"/>
    <lineage>
        <taxon>Bacteria</taxon>
        <taxon>Bacillati</taxon>
        <taxon>Actinomycetota</taxon>
        <taxon>Actinomycetes</taxon>
        <taxon>Micrococcales</taxon>
        <taxon>Micrococcaceae</taxon>
        <taxon>Pseudarthrobacter</taxon>
    </lineage>
</organism>
<keyword evidence="5" id="KW-0614">Plasmid</keyword>
<evidence type="ECO:0000313" key="5">
    <source>
        <dbReference type="EMBL" id="ACL41947.1"/>
    </source>
</evidence>
<dbReference type="InterPro" id="IPR024412">
    <property type="entry name" value="Lsr2_dim_dom"/>
</dbReference>
<gene>
    <name evidence="5" type="ordered locus">Achl_3996</name>
</gene>
<proteinExistence type="predicted"/>
<evidence type="ECO:0000256" key="1">
    <source>
        <dbReference type="ARBA" id="ARBA00023125"/>
    </source>
</evidence>
<dbReference type="Pfam" id="PF23359">
    <property type="entry name" value="Lsr2_DNA-bd"/>
    <property type="match status" value="1"/>
</dbReference>
<dbReference type="HOGENOM" id="CLU_139818_0_0_11"/>
<geneLocation type="plasmid" evidence="5 6">
    <name>pACHL01</name>
</geneLocation>
<name>B8HHQ0_PSECP</name>
<evidence type="ECO:0000256" key="2">
    <source>
        <dbReference type="SAM" id="MobiDB-lite"/>
    </source>
</evidence>
<dbReference type="InterPro" id="IPR055370">
    <property type="entry name" value="Lsr2_DNA-bd"/>
</dbReference>
<evidence type="ECO:0000313" key="6">
    <source>
        <dbReference type="Proteomes" id="UP000002505"/>
    </source>
</evidence>
<dbReference type="EMBL" id="CP001342">
    <property type="protein sequence ID" value="ACL41947.1"/>
    <property type="molecule type" value="Genomic_DNA"/>
</dbReference>
<protein>
    <submittedName>
        <fullName evidence="5">Lysyl tRNA synthetase-like protein</fullName>
    </submittedName>
</protein>
<dbReference type="GO" id="GO:0016746">
    <property type="term" value="F:acyltransferase activity"/>
    <property type="evidence" value="ECO:0007669"/>
    <property type="project" value="InterPro"/>
</dbReference>